<dbReference type="EMBL" id="CP053892">
    <property type="protein sequence ID" value="QKG27107.1"/>
    <property type="molecule type" value="Genomic_DNA"/>
</dbReference>
<sequence>MIKGDLVGLRARHDEDVPVLQADLYDDVPVRSRADSRPWRPVPPGSAASPYAVSGPADDVAFFSVVESESGELAGEALLWGIDAHNRSAHLGLALRPAFRGRGLGTDVVRVLCHYGFVVCGLHRLQMETLADNTAMLAAAKSVGFVVEGTLRQAAWAYGAFADQTVLGLLAEDWRTDSRRSSE</sequence>
<evidence type="ECO:0000313" key="2">
    <source>
        <dbReference type="EMBL" id="QKG27107.1"/>
    </source>
</evidence>
<dbReference type="Pfam" id="PF13302">
    <property type="entry name" value="Acetyltransf_3"/>
    <property type="match status" value="1"/>
</dbReference>
<reference evidence="2 3" key="1">
    <citation type="submission" date="2020-05" db="EMBL/GenBank/DDBJ databases">
        <title>Actinomadura verrucosospora NRRL-B18236 (PFL_A860) Genome sequencing and assembly.</title>
        <authorList>
            <person name="Samborskyy M."/>
        </authorList>
    </citation>
    <scope>NUCLEOTIDE SEQUENCE [LARGE SCALE GENOMIC DNA]</scope>
    <source>
        <strain evidence="2 3">NRRL:B18236</strain>
    </source>
</reference>
<accession>A0A7D4ACE3</accession>
<protein>
    <submittedName>
        <fullName evidence="2">GCN5-like N-acetyltransferase</fullName>
    </submittedName>
</protein>
<dbReference type="GO" id="GO:0008999">
    <property type="term" value="F:protein-N-terminal-alanine acetyltransferase activity"/>
    <property type="evidence" value="ECO:0007669"/>
    <property type="project" value="TreeGrafter"/>
</dbReference>
<name>A0A7D4ACE3_ACTVE</name>
<dbReference type="AlphaFoldDB" id="A0A7D4ACE3"/>
<feature type="domain" description="N-acetyltransferase" evidence="1">
    <location>
        <begin position="7"/>
        <end position="172"/>
    </location>
</feature>
<dbReference type="Gene3D" id="3.40.630.30">
    <property type="match status" value="1"/>
</dbReference>
<dbReference type="SUPFAM" id="SSF55729">
    <property type="entry name" value="Acyl-CoA N-acyltransferases (Nat)"/>
    <property type="match status" value="1"/>
</dbReference>
<dbReference type="RefSeq" id="WP_173100444.1">
    <property type="nucleotide sequence ID" value="NZ_CP053892.1"/>
</dbReference>
<dbReference type="CDD" id="cd04301">
    <property type="entry name" value="NAT_SF"/>
    <property type="match status" value="1"/>
</dbReference>
<keyword evidence="2" id="KW-0808">Transferase</keyword>
<dbReference type="GO" id="GO:0005737">
    <property type="term" value="C:cytoplasm"/>
    <property type="evidence" value="ECO:0007669"/>
    <property type="project" value="TreeGrafter"/>
</dbReference>
<evidence type="ECO:0000259" key="1">
    <source>
        <dbReference type="PROSITE" id="PS51186"/>
    </source>
</evidence>
<dbReference type="InterPro" id="IPR000182">
    <property type="entry name" value="GNAT_dom"/>
</dbReference>
<proteinExistence type="predicted"/>
<dbReference type="GO" id="GO:1990189">
    <property type="term" value="F:protein N-terminal-serine acetyltransferase activity"/>
    <property type="evidence" value="ECO:0007669"/>
    <property type="project" value="TreeGrafter"/>
</dbReference>
<dbReference type="InterPro" id="IPR051908">
    <property type="entry name" value="Ribosomal_N-acetyltransferase"/>
</dbReference>
<dbReference type="PANTHER" id="PTHR43441:SF11">
    <property type="entry name" value="RIBOSOMAL-PROTEIN-SERINE ACETYLTRANSFERASE"/>
    <property type="match status" value="1"/>
</dbReference>
<evidence type="ECO:0000313" key="3">
    <source>
        <dbReference type="Proteomes" id="UP000501240"/>
    </source>
</evidence>
<organism evidence="2 3">
    <name type="scientific">Actinomadura verrucosospora</name>
    <dbReference type="NCBI Taxonomy" id="46165"/>
    <lineage>
        <taxon>Bacteria</taxon>
        <taxon>Bacillati</taxon>
        <taxon>Actinomycetota</taxon>
        <taxon>Actinomycetes</taxon>
        <taxon>Streptosporangiales</taxon>
        <taxon>Thermomonosporaceae</taxon>
        <taxon>Actinomadura</taxon>
    </lineage>
</organism>
<dbReference type="PROSITE" id="PS51186">
    <property type="entry name" value="GNAT"/>
    <property type="match status" value="1"/>
</dbReference>
<gene>
    <name evidence="2" type="ORF">ACTIVE_8760</name>
</gene>
<keyword evidence="3" id="KW-1185">Reference proteome</keyword>
<dbReference type="InterPro" id="IPR016181">
    <property type="entry name" value="Acyl_CoA_acyltransferase"/>
</dbReference>
<dbReference type="Proteomes" id="UP000501240">
    <property type="component" value="Chromosome"/>
</dbReference>
<dbReference type="PANTHER" id="PTHR43441">
    <property type="entry name" value="RIBOSOMAL-PROTEIN-SERINE ACETYLTRANSFERASE"/>
    <property type="match status" value="1"/>
</dbReference>